<sequence>MLYFFVCVCVCVCVYSSIHSCISLSICFCIYMNFILGRKKYFSKNIFKKQKEIKQKHQPRVSLTLRC</sequence>
<accession>A0A0L8HXU8</accession>
<organism evidence="2">
    <name type="scientific">Octopus bimaculoides</name>
    <name type="common">California two-spotted octopus</name>
    <dbReference type="NCBI Taxonomy" id="37653"/>
    <lineage>
        <taxon>Eukaryota</taxon>
        <taxon>Metazoa</taxon>
        <taxon>Spiralia</taxon>
        <taxon>Lophotrochozoa</taxon>
        <taxon>Mollusca</taxon>
        <taxon>Cephalopoda</taxon>
        <taxon>Coleoidea</taxon>
        <taxon>Octopodiformes</taxon>
        <taxon>Octopoda</taxon>
        <taxon>Incirrata</taxon>
        <taxon>Octopodidae</taxon>
        <taxon>Octopus</taxon>
    </lineage>
</organism>
<feature type="chain" id="PRO_5005584031" description="Secreted protein" evidence="1">
    <location>
        <begin position="17"/>
        <end position="67"/>
    </location>
</feature>
<dbReference type="AlphaFoldDB" id="A0A0L8HXU8"/>
<protein>
    <recommendedName>
        <fullName evidence="3">Secreted protein</fullName>
    </recommendedName>
</protein>
<reference evidence="2" key="1">
    <citation type="submission" date="2015-07" db="EMBL/GenBank/DDBJ databases">
        <title>MeaNS - Measles Nucleotide Surveillance Program.</title>
        <authorList>
            <person name="Tran T."/>
            <person name="Druce J."/>
        </authorList>
    </citation>
    <scope>NUCLEOTIDE SEQUENCE</scope>
    <source>
        <strain evidence="2">UCB-OBI-ISO-001</strain>
        <tissue evidence="2">Gonad</tissue>
    </source>
</reference>
<keyword evidence="1" id="KW-0732">Signal</keyword>
<name>A0A0L8HXU8_OCTBM</name>
<evidence type="ECO:0000313" key="2">
    <source>
        <dbReference type="EMBL" id="KOF94058.1"/>
    </source>
</evidence>
<proteinExistence type="predicted"/>
<feature type="signal peptide" evidence="1">
    <location>
        <begin position="1"/>
        <end position="16"/>
    </location>
</feature>
<evidence type="ECO:0008006" key="3">
    <source>
        <dbReference type="Google" id="ProtNLM"/>
    </source>
</evidence>
<gene>
    <name evidence="2" type="ORF">OCBIM_22002830mg</name>
</gene>
<evidence type="ECO:0000256" key="1">
    <source>
        <dbReference type="SAM" id="SignalP"/>
    </source>
</evidence>
<dbReference type="EMBL" id="KQ417040">
    <property type="protein sequence ID" value="KOF94058.1"/>
    <property type="molecule type" value="Genomic_DNA"/>
</dbReference>